<dbReference type="RefSeq" id="WP_074931900.1">
    <property type="nucleotide sequence ID" value="NZ_FORI01000006.1"/>
</dbReference>
<reference evidence="3" key="1">
    <citation type="submission" date="2016-10" db="EMBL/GenBank/DDBJ databases">
        <authorList>
            <person name="Varghese N."/>
            <person name="Submissions S."/>
        </authorList>
    </citation>
    <scope>NUCLEOTIDE SEQUENCE [LARGE SCALE GENOMIC DNA]</scope>
    <source>
        <strain evidence="3">XBD1002</strain>
    </source>
</reference>
<dbReference type="Proteomes" id="UP000182737">
    <property type="component" value="Unassembled WGS sequence"/>
</dbReference>
<proteinExistence type="predicted"/>
<dbReference type="OrthoDB" id="359721at2"/>
<sequence length="624" mass="69933">MRKRLSIVLTALCALFISCGGGLSQEGTGSISMDAGRVAKYLGQHANHSAIVYNKKNGNVVEGLDFIPPIKQEMKVGLSTIGSYTTSTEIVYSQKVTDIDSAAEFEEAMEQFYIECFGKTITLEEIPVGSRIRVKAVLTISELIDEEEFRKKLPSGYTEAEIKELLELAAEAMDTMTYSIEGSSDLFKVHSGSNSVTIRMNLGGDEEEGGTWVNPIFTDDYNHPILLWNGREAENILKYDGSDSLTVDTANSIPYSLGGQLYSHIEEGLSINEASLPIPSSDYSDPVFCFADNNLYWVAGEEIYEINYLTSTKTELGIKEKLKTITEFSNKLAQYDDSMILITSITYYNDSLYFPLQITKSTGFDYGHYFVKWNLNTDNLIYCEINEFYNWKTQFITLINDETYLIKLQSGDVCKIKLTESDTALSLDEDNKVMCNMDFTYKASDIQLMGNTLYIACYVYQDSTDNPSTYLDANGVRYNVISTGGIAKVDLTGDFELSDWSNGEKYLGLYLGNYYYNVGTWEEPVYELNSEKTPMTPPKTQDKKYFYGARKFIARRPDDNILVVADDGVYMDIENPITAESKKVVENKNRVVTVNLLDESISAVDVNVCFNATAVRGTKFGIGD</sequence>
<evidence type="ECO:0000313" key="3">
    <source>
        <dbReference type="Proteomes" id="UP000182737"/>
    </source>
</evidence>
<dbReference type="AlphaFoldDB" id="A0A1I3L9R8"/>
<dbReference type="EMBL" id="FORI01000006">
    <property type="protein sequence ID" value="SFI81439.1"/>
    <property type="molecule type" value="Genomic_DNA"/>
</dbReference>
<dbReference type="PROSITE" id="PS51257">
    <property type="entry name" value="PROKAR_LIPOPROTEIN"/>
    <property type="match status" value="1"/>
</dbReference>
<keyword evidence="1" id="KW-0732">Signal</keyword>
<evidence type="ECO:0000313" key="2">
    <source>
        <dbReference type="EMBL" id="SFI81439.1"/>
    </source>
</evidence>
<feature type="chain" id="PRO_5010274959" description="Lipoprotein" evidence="1">
    <location>
        <begin position="25"/>
        <end position="624"/>
    </location>
</feature>
<name>A0A1I3L9R8_9SPIR</name>
<organism evidence="2 3">
    <name type="scientific">Treponema bryantii</name>
    <dbReference type="NCBI Taxonomy" id="163"/>
    <lineage>
        <taxon>Bacteria</taxon>
        <taxon>Pseudomonadati</taxon>
        <taxon>Spirochaetota</taxon>
        <taxon>Spirochaetia</taxon>
        <taxon>Spirochaetales</taxon>
        <taxon>Treponemataceae</taxon>
        <taxon>Treponema</taxon>
    </lineage>
</organism>
<evidence type="ECO:0000256" key="1">
    <source>
        <dbReference type="SAM" id="SignalP"/>
    </source>
</evidence>
<keyword evidence="3" id="KW-1185">Reference proteome</keyword>
<gene>
    <name evidence="2" type="ORF">SAMN04487775_106135</name>
</gene>
<protein>
    <recommendedName>
        <fullName evidence="4">Lipoprotein</fullName>
    </recommendedName>
</protein>
<evidence type="ECO:0008006" key="4">
    <source>
        <dbReference type="Google" id="ProtNLM"/>
    </source>
</evidence>
<feature type="signal peptide" evidence="1">
    <location>
        <begin position="1"/>
        <end position="24"/>
    </location>
</feature>
<accession>A0A1I3L9R8</accession>